<protein>
    <submittedName>
        <fullName evidence="8">Uncharacterized protein</fullName>
    </submittedName>
</protein>
<dbReference type="Pfam" id="PF13380">
    <property type="entry name" value="CoA_binding_2"/>
    <property type="match status" value="1"/>
</dbReference>
<dbReference type="Pfam" id="PF00583">
    <property type="entry name" value="Acetyltransf_1"/>
    <property type="match status" value="1"/>
</dbReference>
<dbReference type="SUPFAM" id="SSF55729">
    <property type="entry name" value="Acyl-CoA N-acyltransferases (Nat)"/>
    <property type="match status" value="1"/>
</dbReference>
<dbReference type="Gene3D" id="3.40.630.30">
    <property type="match status" value="1"/>
</dbReference>
<dbReference type="RefSeq" id="WP_062537499.1">
    <property type="nucleotide sequence ID" value="NZ_DF970239.1"/>
</dbReference>
<dbReference type="InterPro" id="IPR003781">
    <property type="entry name" value="CoA-bd"/>
</dbReference>
<dbReference type="Proteomes" id="UP000253740">
    <property type="component" value="Unassembled WGS sequence"/>
</dbReference>
<dbReference type="PROSITE" id="PS50975">
    <property type="entry name" value="ATP_GRASP"/>
    <property type="match status" value="1"/>
</dbReference>
<dbReference type="PROSITE" id="PS51186">
    <property type="entry name" value="GNAT"/>
    <property type="match status" value="1"/>
</dbReference>
<dbReference type="CDD" id="cd04301">
    <property type="entry name" value="NAT_SF"/>
    <property type="match status" value="1"/>
</dbReference>
<dbReference type="PANTHER" id="PTHR43334:SF1">
    <property type="entry name" value="3-HYDROXYPROPIONATE--COA LIGASE [ADP-FORMING]"/>
    <property type="match status" value="1"/>
</dbReference>
<evidence type="ECO:0000256" key="2">
    <source>
        <dbReference type="ARBA" id="ARBA00022741"/>
    </source>
</evidence>
<accession>A0A0K8QPV3</accession>
<keyword evidence="2 5" id="KW-0547">Nucleotide-binding</keyword>
<dbReference type="InterPro" id="IPR036291">
    <property type="entry name" value="NAD(P)-bd_dom_sf"/>
</dbReference>
<keyword evidence="9" id="KW-1185">Reference proteome</keyword>
<dbReference type="InterPro" id="IPR043938">
    <property type="entry name" value="Ligase_CoA_dom"/>
</dbReference>
<dbReference type="Pfam" id="PF13607">
    <property type="entry name" value="Succ_CoA_lig"/>
    <property type="match status" value="1"/>
</dbReference>
<dbReference type="GO" id="GO:0043758">
    <property type="term" value="F:acetate-CoA ligase (ADP-forming) activity"/>
    <property type="evidence" value="ECO:0007669"/>
    <property type="project" value="InterPro"/>
</dbReference>
<dbReference type="InterPro" id="IPR011761">
    <property type="entry name" value="ATP-grasp"/>
</dbReference>
<evidence type="ECO:0000313" key="8">
    <source>
        <dbReference type="EMBL" id="GAP66935.1"/>
    </source>
</evidence>
<keyword evidence="3 5" id="KW-0067">ATP-binding</keyword>
<comment type="similarity">
    <text evidence="4">In the N-terminal section; belongs to the acetate CoA ligase alpha subunit family.</text>
</comment>
<dbReference type="InterPro" id="IPR016181">
    <property type="entry name" value="Acyl_CoA_acyltransferase"/>
</dbReference>
<feature type="domain" description="N-acetyltransferase" evidence="7">
    <location>
        <begin position="746"/>
        <end position="894"/>
    </location>
</feature>
<name>A0A0K8QPV3_9GAMM</name>
<gene>
    <name evidence="8" type="ORF">MBSD_n2251</name>
</gene>
<dbReference type="STRING" id="1475481.GCA_000953855_02297"/>
<dbReference type="Gene3D" id="3.30.1490.20">
    <property type="entry name" value="ATP-grasp fold, A domain"/>
    <property type="match status" value="1"/>
</dbReference>
<dbReference type="PANTHER" id="PTHR43334">
    <property type="entry name" value="ACETATE--COA LIGASE [ADP-FORMING]"/>
    <property type="match status" value="1"/>
</dbReference>
<evidence type="ECO:0000256" key="3">
    <source>
        <dbReference type="ARBA" id="ARBA00022840"/>
    </source>
</evidence>
<evidence type="ECO:0000259" key="6">
    <source>
        <dbReference type="PROSITE" id="PS50975"/>
    </source>
</evidence>
<evidence type="ECO:0000256" key="4">
    <source>
        <dbReference type="ARBA" id="ARBA00060888"/>
    </source>
</evidence>
<organism evidence="8">
    <name type="scientific">Mizugakiibacter sediminis</name>
    <dbReference type="NCBI Taxonomy" id="1475481"/>
    <lineage>
        <taxon>Bacteria</taxon>
        <taxon>Pseudomonadati</taxon>
        <taxon>Pseudomonadota</taxon>
        <taxon>Gammaproteobacteria</taxon>
        <taxon>Lysobacterales</taxon>
        <taxon>Rhodanobacteraceae</taxon>
        <taxon>Mizugakiibacter</taxon>
    </lineage>
</organism>
<dbReference type="GO" id="GO:0005524">
    <property type="term" value="F:ATP binding"/>
    <property type="evidence" value="ECO:0007669"/>
    <property type="project" value="UniProtKB-UniRule"/>
</dbReference>
<dbReference type="InterPro" id="IPR013815">
    <property type="entry name" value="ATP_grasp_subdomain_1"/>
</dbReference>
<evidence type="ECO:0000259" key="7">
    <source>
        <dbReference type="PROSITE" id="PS51186"/>
    </source>
</evidence>
<proteinExistence type="inferred from homology"/>
<dbReference type="GO" id="GO:0016747">
    <property type="term" value="F:acyltransferase activity, transferring groups other than amino-acyl groups"/>
    <property type="evidence" value="ECO:0007669"/>
    <property type="project" value="InterPro"/>
</dbReference>
<evidence type="ECO:0000313" key="9">
    <source>
        <dbReference type="Proteomes" id="UP000253740"/>
    </source>
</evidence>
<evidence type="ECO:0000256" key="5">
    <source>
        <dbReference type="PROSITE-ProRule" id="PRU00409"/>
    </source>
</evidence>
<dbReference type="SMART" id="SM00881">
    <property type="entry name" value="CoA_binding"/>
    <property type="match status" value="1"/>
</dbReference>
<reference evidence="8" key="1">
    <citation type="submission" date="2015-08" db="EMBL/GenBank/DDBJ databases">
        <title>Complete DNA Sequence of Pseudomonas syringae pv. actinidiae, the Causal Agent of Kiwifruit Canker Disease.</title>
        <authorList>
            <person name="Rikkerink E.H.A."/>
            <person name="Fineran P.C."/>
        </authorList>
    </citation>
    <scope>NUCLEOTIDE SEQUENCE</scope>
    <source>
        <strain evidence="8">SkMP5</strain>
    </source>
</reference>
<evidence type="ECO:0000256" key="1">
    <source>
        <dbReference type="ARBA" id="ARBA00022598"/>
    </source>
</evidence>
<dbReference type="SUPFAM" id="SSF51735">
    <property type="entry name" value="NAD(P)-binding Rossmann-fold domains"/>
    <property type="match status" value="1"/>
</dbReference>
<dbReference type="FunFam" id="3.30.1490.20:FF:000020">
    <property type="entry name" value="Protein lysine acetyltransferase"/>
    <property type="match status" value="1"/>
</dbReference>
<dbReference type="InterPro" id="IPR016102">
    <property type="entry name" value="Succinyl-CoA_synth-like"/>
</dbReference>
<feature type="domain" description="ATP-grasp" evidence="6">
    <location>
        <begin position="504"/>
        <end position="540"/>
    </location>
</feature>
<keyword evidence="1" id="KW-0436">Ligase</keyword>
<sequence>MQTTRPAGAGRSALSALLEPRAIAVVGASAREGAVGAAVYRNLVAGDYAGDVFAVNPRRAELSGRPCFPSLQALPRPVDLAVIAVPADAVEQVVGDCVRARIPAAAVLSGGFAESDDSGRERQARVLRIAREGGVRLLGPNSFGVVRPHVGLNATFAVARPQPGGLALVTQSGALCAAMMDWAEGGRVGMSAAVALGAAADIGFGEVVDYLADDPFTRAIVLYVEGVNDARRFVSALRRAACIKPVVAMKAGRHAEGERAIGSHTAALLGDDAVFDAALRRCGVPRLRSLAELYAAAGALALLDLPAGHRFVVVSNGGGPAALAADAARDYGVALAELSPETQRALRRRLPAAAAVANPVDVLGDAGAERFAAALDTVLADPAVDGAAALYVPLRGDDPAEIADVLADAGAHHAKPVVGAWLGDAHVAAAHERCKALGVAHVRQPEEAIAALAALAAFARPRRESAAPAEAAETPPRPDLGAALAIRQRALAEERTQLYTHEAHALLAAFGIATPPCASATTADEAVQAARALGYPVALKLESPDVVHKSDVGGVRLNLADADAVRGAFARLLAISTSAAPEPRIAGVMVQPMLRLAHARELMAGVATDPAFGRVLCFGAGGVAVEQLRDVAFALPPLDRRAAADLVERTRVAALLRAYRNEPAVEREALVEMLLRLSDLVCALPWVRELDINPLVAAAQGCIALDARVVIDPGAPTATAGYPHLAVHPYPHDWSREVTLGDGTRCLLRPLRPQDLPAARALLEAGPERDWLPADGERLWSCPRAIDYARDMGFVLLPHGADAPAGVARYAFGATAGTAGFALAVAADWRRRGASRALLDVLRDYAAAHGCARLIGHVDAGDAAALRWAERMGAEVAVPADTAAAAAQVAFATR</sequence>
<dbReference type="Pfam" id="PF13549">
    <property type="entry name" value="ATP-grasp_5"/>
    <property type="match status" value="1"/>
</dbReference>
<dbReference type="SUPFAM" id="SSF56059">
    <property type="entry name" value="Glutathione synthetase ATP-binding domain-like"/>
    <property type="match status" value="1"/>
</dbReference>
<dbReference type="Pfam" id="PF19045">
    <property type="entry name" value="Ligase_CoA_2"/>
    <property type="match status" value="1"/>
</dbReference>
<dbReference type="Gene3D" id="3.40.50.720">
    <property type="entry name" value="NAD(P)-binding Rossmann-like Domain"/>
    <property type="match status" value="1"/>
</dbReference>
<dbReference type="SUPFAM" id="SSF52210">
    <property type="entry name" value="Succinyl-CoA synthetase domains"/>
    <property type="match status" value="2"/>
</dbReference>
<dbReference type="Gene3D" id="3.30.470.20">
    <property type="entry name" value="ATP-grasp fold, B domain"/>
    <property type="match status" value="1"/>
</dbReference>
<dbReference type="InterPro" id="IPR000182">
    <property type="entry name" value="GNAT_dom"/>
</dbReference>
<dbReference type="InterPro" id="IPR051538">
    <property type="entry name" value="Acyl-CoA_Synth/Transferase"/>
</dbReference>
<dbReference type="InterPro" id="IPR032875">
    <property type="entry name" value="Succ_CoA_lig_flav_dom"/>
</dbReference>
<dbReference type="AlphaFoldDB" id="A0A0K8QPV3"/>
<dbReference type="EMBL" id="DF970239">
    <property type="protein sequence ID" value="GAP66935.1"/>
    <property type="molecule type" value="Genomic_DNA"/>
</dbReference>
<dbReference type="GO" id="GO:0046872">
    <property type="term" value="F:metal ion binding"/>
    <property type="evidence" value="ECO:0007669"/>
    <property type="project" value="InterPro"/>
</dbReference>
<dbReference type="Gene3D" id="3.40.50.261">
    <property type="entry name" value="Succinyl-CoA synthetase domains"/>
    <property type="match status" value="2"/>
</dbReference>